<organism evidence="2 3">
    <name type="scientific">Batillaria attramentaria</name>
    <dbReference type="NCBI Taxonomy" id="370345"/>
    <lineage>
        <taxon>Eukaryota</taxon>
        <taxon>Metazoa</taxon>
        <taxon>Spiralia</taxon>
        <taxon>Lophotrochozoa</taxon>
        <taxon>Mollusca</taxon>
        <taxon>Gastropoda</taxon>
        <taxon>Caenogastropoda</taxon>
        <taxon>Sorbeoconcha</taxon>
        <taxon>Cerithioidea</taxon>
        <taxon>Batillariidae</taxon>
        <taxon>Batillaria</taxon>
    </lineage>
</organism>
<gene>
    <name evidence="2" type="ORF">BaRGS_00006803</name>
</gene>
<proteinExistence type="predicted"/>
<dbReference type="AlphaFoldDB" id="A0ABD0LSC2"/>
<reference evidence="2 3" key="1">
    <citation type="journal article" date="2023" name="Sci. Data">
        <title>Genome assembly of the Korean intertidal mud-creeper Batillaria attramentaria.</title>
        <authorList>
            <person name="Patra A.K."/>
            <person name="Ho P.T."/>
            <person name="Jun S."/>
            <person name="Lee S.J."/>
            <person name="Kim Y."/>
            <person name="Won Y.J."/>
        </authorList>
    </citation>
    <scope>NUCLEOTIDE SEQUENCE [LARGE SCALE GENOMIC DNA]</scope>
    <source>
        <strain evidence="2">Wonlab-2016</strain>
    </source>
</reference>
<comment type="caution">
    <text evidence="2">The sequence shown here is derived from an EMBL/GenBank/DDBJ whole genome shotgun (WGS) entry which is preliminary data.</text>
</comment>
<feature type="signal peptide" evidence="1">
    <location>
        <begin position="1"/>
        <end position="32"/>
    </location>
</feature>
<name>A0ABD0LSC2_9CAEN</name>
<evidence type="ECO:0000256" key="1">
    <source>
        <dbReference type="SAM" id="SignalP"/>
    </source>
</evidence>
<evidence type="ECO:0000313" key="3">
    <source>
        <dbReference type="Proteomes" id="UP001519460"/>
    </source>
</evidence>
<sequence>TEPPAMSSGFARIKNSCLLALMALCSRLLLKSTVFTSNSFQAAGGASDMQDMPTTPYRLQKSRLILLTLRLWQIYDTETDLLRAHYLRGNKLK</sequence>
<feature type="chain" id="PRO_5044770590" evidence="1">
    <location>
        <begin position="33"/>
        <end position="93"/>
    </location>
</feature>
<feature type="non-terminal residue" evidence="2">
    <location>
        <position position="93"/>
    </location>
</feature>
<keyword evidence="3" id="KW-1185">Reference proteome</keyword>
<feature type="non-terminal residue" evidence="2">
    <location>
        <position position="1"/>
    </location>
</feature>
<accession>A0ABD0LSC2</accession>
<protein>
    <submittedName>
        <fullName evidence="2">Uncharacterized protein</fullName>
    </submittedName>
</protein>
<dbReference type="Proteomes" id="UP001519460">
    <property type="component" value="Unassembled WGS sequence"/>
</dbReference>
<evidence type="ECO:0000313" key="2">
    <source>
        <dbReference type="EMBL" id="KAK7502051.1"/>
    </source>
</evidence>
<keyword evidence="1" id="KW-0732">Signal</keyword>
<dbReference type="EMBL" id="JACVVK020000028">
    <property type="protein sequence ID" value="KAK7502051.1"/>
    <property type="molecule type" value="Genomic_DNA"/>
</dbReference>